<dbReference type="STRING" id="545694.TREPR_0720"/>
<dbReference type="PANTHER" id="PTHR43312">
    <property type="entry name" value="D-THREO-ALDOSE 1-DEHYDROGENASE"/>
    <property type="match status" value="1"/>
</dbReference>
<gene>
    <name evidence="2" type="ordered locus">TREPR_0720</name>
</gene>
<dbReference type="PRINTS" id="PR00069">
    <property type="entry name" value="ALDKETRDTASE"/>
</dbReference>
<dbReference type="Pfam" id="PF00248">
    <property type="entry name" value="Aldo_ket_red"/>
    <property type="match status" value="1"/>
</dbReference>
<dbReference type="KEGG" id="tpi:TREPR_0720"/>
<dbReference type="InterPro" id="IPR020471">
    <property type="entry name" value="AKR"/>
</dbReference>
<reference evidence="3" key="1">
    <citation type="submission" date="2009-12" db="EMBL/GenBank/DDBJ databases">
        <title>Complete sequence of Treponema primitia strain ZAS-2.</title>
        <authorList>
            <person name="Tetu S.G."/>
            <person name="Matson E."/>
            <person name="Ren Q."/>
            <person name="Seshadri R."/>
            <person name="Elbourne L."/>
            <person name="Hassan K.A."/>
            <person name="Durkin A."/>
            <person name="Radune D."/>
            <person name="Mohamoud Y."/>
            <person name="Shay R."/>
            <person name="Jin S."/>
            <person name="Zhang X."/>
            <person name="Lucey K."/>
            <person name="Ballor N.R."/>
            <person name="Ottesen E."/>
            <person name="Rosenthal R."/>
            <person name="Allen A."/>
            <person name="Leadbetter J.R."/>
            <person name="Paulsen I.T."/>
        </authorList>
    </citation>
    <scope>NUCLEOTIDE SEQUENCE [LARGE SCALE GENOMIC DNA]</scope>
    <source>
        <strain evidence="3">ATCC BAA-887 / DSM 12427 / ZAS-2</strain>
    </source>
</reference>
<sequence>MNTPLISRRSSLAGIEVSQVCFGTEHINCASPEFGGAILAEAAKLHGVNFWDTDNSYGSITQVAAGLKLVNRHDVVISSKTYGTSAEEAAADLERSLVELDTDYIDLFLLHQVPEGVLPSLMPALEVLVQAKKKGVIRAVGLSSHCTGIITAASAIPEIEILCAPLNRQGTRIDEGTMDSMVKALQDARHKYAKGVYVIKTLGAGDLIHDIRGSLRWVLDHHDFIDVYNIGVASLSELREDLAVVNEYFDGLTNG</sequence>
<feature type="domain" description="NADP-dependent oxidoreductase" evidence="1">
    <location>
        <begin position="20"/>
        <end position="163"/>
    </location>
</feature>
<evidence type="ECO:0000259" key="1">
    <source>
        <dbReference type="Pfam" id="PF00248"/>
    </source>
</evidence>
<organism evidence="2 3">
    <name type="scientific">Treponema primitia (strain ATCC BAA-887 / DSM 12427 / ZAS-2)</name>
    <dbReference type="NCBI Taxonomy" id="545694"/>
    <lineage>
        <taxon>Bacteria</taxon>
        <taxon>Pseudomonadati</taxon>
        <taxon>Spirochaetota</taxon>
        <taxon>Spirochaetia</taxon>
        <taxon>Spirochaetales</taxon>
        <taxon>Treponemataceae</taxon>
        <taxon>Treponema</taxon>
    </lineage>
</organism>
<dbReference type="AlphaFoldDB" id="F5YJX1"/>
<dbReference type="Proteomes" id="UP000009223">
    <property type="component" value="Chromosome"/>
</dbReference>
<protein>
    <submittedName>
        <fullName evidence="2">Aldo/keto reductase</fullName>
    </submittedName>
</protein>
<dbReference type="Gene3D" id="3.20.20.100">
    <property type="entry name" value="NADP-dependent oxidoreductase domain"/>
    <property type="match status" value="1"/>
</dbReference>
<dbReference type="InterPro" id="IPR036812">
    <property type="entry name" value="NAD(P)_OxRdtase_dom_sf"/>
</dbReference>
<accession>F5YJX1</accession>
<dbReference type="HOGENOM" id="CLU_1077376_0_0_12"/>
<reference evidence="2 3" key="2">
    <citation type="journal article" date="2011" name="ISME J.">
        <title>RNA-seq reveals cooperative metabolic interactions between two termite-gut spirochete species in co-culture.</title>
        <authorList>
            <person name="Rosenthal A.Z."/>
            <person name="Matson E.G."/>
            <person name="Eldar A."/>
            <person name="Leadbetter J.R."/>
        </authorList>
    </citation>
    <scope>NUCLEOTIDE SEQUENCE [LARGE SCALE GENOMIC DNA]</scope>
    <source>
        <strain evidence="3">ATCC BAA-887 / DSM 12427 / ZAS-2</strain>
    </source>
</reference>
<dbReference type="InterPro" id="IPR053135">
    <property type="entry name" value="AKR2_Oxidoreductase"/>
</dbReference>
<dbReference type="CDD" id="cd19100">
    <property type="entry name" value="AKR_unchar"/>
    <property type="match status" value="1"/>
</dbReference>
<dbReference type="GO" id="GO:0016491">
    <property type="term" value="F:oxidoreductase activity"/>
    <property type="evidence" value="ECO:0007669"/>
    <property type="project" value="InterPro"/>
</dbReference>
<dbReference type="PANTHER" id="PTHR43312:SF1">
    <property type="entry name" value="NADP-DEPENDENT OXIDOREDUCTASE DOMAIN-CONTAINING PROTEIN"/>
    <property type="match status" value="1"/>
</dbReference>
<name>F5YJX1_TREPZ</name>
<keyword evidence="3" id="KW-1185">Reference proteome</keyword>
<dbReference type="eggNOG" id="COG0667">
    <property type="taxonomic scope" value="Bacteria"/>
</dbReference>
<evidence type="ECO:0000313" key="2">
    <source>
        <dbReference type="EMBL" id="AEF84601.1"/>
    </source>
</evidence>
<dbReference type="RefSeq" id="WP_015709313.1">
    <property type="nucleotide sequence ID" value="NC_015578.1"/>
</dbReference>
<dbReference type="EMBL" id="CP001843">
    <property type="protein sequence ID" value="AEF84601.1"/>
    <property type="molecule type" value="Genomic_DNA"/>
</dbReference>
<proteinExistence type="predicted"/>
<evidence type="ECO:0000313" key="3">
    <source>
        <dbReference type="Proteomes" id="UP000009223"/>
    </source>
</evidence>
<dbReference type="InterPro" id="IPR023210">
    <property type="entry name" value="NADP_OxRdtase_dom"/>
</dbReference>
<dbReference type="SUPFAM" id="SSF51430">
    <property type="entry name" value="NAD(P)-linked oxidoreductase"/>
    <property type="match status" value="1"/>
</dbReference>